<name>A0A1E1KLV3_9HELO</name>
<organism evidence="2 3">
    <name type="scientific">Rhynchosporium graminicola</name>
    <dbReference type="NCBI Taxonomy" id="2792576"/>
    <lineage>
        <taxon>Eukaryota</taxon>
        <taxon>Fungi</taxon>
        <taxon>Dikarya</taxon>
        <taxon>Ascomycota</taxon>
        <taxon>Pezizomycotina</taxon>
        <taxon>Leotiomycetes</taxon>
        <taxon>Helotiales</taxon>
        <taxon>Ploettnerulaceae</taxon>
        <taxon>Rhynchosporium</taxon>
    </lineage>
</organism>
<reference evidence="3" key="1">
    <citation type="submission" date="2016-03" db="EMBL/GenBank/DDBJ databases">
        <authorList>
            <person name="Ploux O."/>
        </authorList>
    </citation>
    <scope>NUCLEOTIDE SEQUENCE [LARGE SCALE GENOMIC DNA]</scope>
    <source>
        <strain evidence="3">UK7</strain>
    </source>
</reference>
<dbReference type="EMBL" id="FJUW01000016">
    <property type="protein sequence ID" value="CZS99008.1"/>
    <property type="molecule type" value="Genomic_DNA"/>
</dbReference>
<keyword evidence="3" id="KW-1185">Reference proteome</keyword>
<dbReference type="InParanoid" id="A0A1E1KLV3"/>
<sequence>MSSSPSDESNEGNSMLSPDASPIMASSGPPSDSNIMTPHEPEATNPRSADAAVSDLDHVESDLPGTSLASTSQFILDPSNVKQLEAFMVFLELPADSDASFGNGPSRLNTDLTCSTTRDIAKCSLVIGH</sequence>
<feature type="compositionally biased region" description="Polar residues" evidence="1">
    <location>
        <begin position="1"/>
        <end position="16"/>
    </location>
</feature>
<gene>
    <name evidence="2" type="ORF">RCO7_00401</name>
</gene>
<comment type="caution">
    <text evidence="2">The sequence shown here is derived from an EMBL/GenBank/DDBJ whole genome shotgun (WGS) entry which is preliminary data.</text>
</comment>
<evidence type="ECO:0000256" key="1">
    <source>
        <dbReference type="SAM" id="MobiDB-lite"/>
    </source>
</evidence>
<dbReference type="Proteomes" id="UP000178129">
    <property type="component" value="Unassembled WGS sequence"/>
</dbReference>
<dbReference type="AlphaFoldDB" id="A0A1E1KLV3"/>
<evidence type="ECO:0000313" key="2">
    <source>
        <dbReference type="EMBL" id="CZS99008.1"/>
    </source>
</evidence>
<feature type="region of interest" description="Disordered" evidence="1">
    <location>
        <begin position="1"/>
        <end position="72"/>
    </location>
</feature>
<proteinExistence type="predicted"/>
<evidence type="ECO:0000313" key="3">
    <source>
        <dbReference type="Proteomes" id="UP000178129"/>
    </source>
</evidence>
<protein>
    <submittedName>
        <fullName evidence="2">Uncharacterized protein</fullName>
    </submittedName>
</protein>
<accession>A0A1E1KLV3</accession>